<protein>
    <submittedName>
        <fullName evidence="1">Uncharacterized protein</fullName>
    </submittedName>
</protein>
<sequence>MKERLGALEKKAKGTIFQEIVEEQIERYKKEKELELKRTTINNKWIDQADELLNLYEKICDKYEPQIEPFVAKVEFVDRRDEDGEVMLSVTDFRDKTISLKCADFHTLDDYGKLEDDQFVKKLDQEKEEGGVEFFFERDNPIKRVTHSEIFQADDPLAKLGEVVEPLFKDLFQKTFDLESLMEKETRAGDS</sequence>
<reference evidence="1 2" key="1">
    <citation type="submission" date="2020-07" db="EMBL/GenBank/DDBJ databases">
        <title>Thermoactinomyces phylogeny.</title>
        <authorList>
            <person name="Dunlap C."/>
        </authorList>
    </citation>
    <scope>NUCLEOTIDE SEQUENCE [LARGE SCALE GENOMIC DNA]</scope>
    <source>
        <strain evidence="1 2">AMNI-1</strain>
    </source>
</reference>
<dbReference type="AlphaFoldDB" id="A0A7W2AQX5"/>
<comment type="caution">
    <text evidence="1">The sequence shown here is derived from an EMBL/GenBank/DDBJ whole genome shotgun (WGS) entry which is preliminary data.</text>
</comment>
<organism evidence="1 2">
    <name type="scientific">Thermoactinomyces mirandus</name>
    <dbReference type="NCBI Taxonomy" id="2756294"/>
    <lineage>
        <taxon>Bacteria</taxon>
        <taxon>Bacillati</taxon>
        <taxon>Bacillota</taxon>
        <taxon>Bacilli</taxon>
        <taxon>Bacillales</taxon>
        <taxon>Thermoactinomycetaceae</taxon>
        <taxon>Thermoactinomyces</taxon>
    </lineage>
</organism>
<accession>A0A7W2AQX5</accession>
<dbReference type="EMBL" id="JACEOL010000020">
    <property type="protein sequence ID" value="MBA4601958.1"/>
    <property type="molecule type" value="Genomic_DNA"/>
</dbReference>
<evidence type="ECO:0000313" key="2">
    <source>
        <dbReference type="Proteomes" id="UP000538292"/>
    </source>
</evidence>
<gene>
    <name evidence="1" type="ORF">H2C83_06425</name>
</gene>
<dbReference type="Proteomes" id="UP000538292">
    <property type="component" value="Unassembled WGS sequence"/>
</dbReference>
<keyword evidence="2" id="KW-1185">Reference proteome</keyword>
<evidence type="ECO:0000313" key="1">
    <source>
        <dbReference type="EMBL" id="MBA4601958.1"/>
    </source>
</evidence>
<proteinExistence type="predicted"/>
<name>A0A7W2AQX5_9BACL</name>
<dbReference type="RefSeq" id="WP_181738982.1">
    <property type="nucleotide sequence ID" value="NZ_JACEOL010000020.1"/>
</dbReference>